<dbReference type="OrthoDB" id="4242795at2"/>
<dbReference type="EMBL" id="RBAM01000006">
    <property type="protein sequence ID" value="RKN71513.1"/>
    <property type="molecule type" value="Genomic_DNA"/>
</dbReference>
<gene>
    <name evidence="1" type="ORF">D7231_15995</name>
</gene>
<evidence type="ECO:0000313" key="1">
    <source>
        <dbReference type="EMBL" id="RKN71513.1"/>
    </source>
</evidence>
<comment type="caution">
    <text evidence="1">The sequence shown here is derived from an EMBL/GenBank/DDBJ whole genome shotgun (WGS) entry which is preliminary data.</text>
</comment>
<accession>A0A3B0BE35</accession>
<dbReference type="RefSeq" id="WP_120756126.1">
    <property type="nucleotide sequence ID" value="NZ_RBAM01000006.1"/>
</dbReference>
<dbReference type="AlphaFoldDB" id="A0A3B0BE35"/>
<keyword evidence="2" id="KW-1185">Reference proteome</keyword>
<organism evidence="1 2">
    <name type="scientific">Streptomyces klenkii</name>
    <dbReference type="NCBI Taxonomy" id="1420899"/>
    <lineage>
        <taxon>Bacteria</taxon>
        <taxon>Bacillati</taxon>
        <taxon>Actinomycetota</taxon>
        <taxon>Actinomycetes</taxon>
        <taxon>Kitasatosporales</taxon>
        <taxon>Streptomycetaceae</taxon>
        <taxon>Streptomyces</taxon>
    </lineage>
</organism>
<dbReference type="Proteomes" id="UP000270343">
    <property type="component" value="Unassembled WGS sequence"/>
</dbReference>
<sequence>MDKDQRARIVARVTEERERLRPLQPEMTRTVIELLRRTVAEKEPGVVPWVNLATIKAIQAKHGTDGILALSLSLGNWAAAVAQDFARTTGHTAEQLMDFYETQFFEDDDPSDDDAS</sequence>
<proteinExistence type="predicted"/>
<protein>
    <submittedName>
        <fullName evidence="1">Uncharacterized protein</fullName>
    </submittedName>
</protein>
<name>A0A3B0BE35_9ACTN</name>
<reference evidence="1 2" key="1">
    <citation type="journal article" date="2015" name="Antonie Van Leeuwenhoek">
        <title>Streptomyces klenkii sp. nov., isolated from deep marine sediment.</title>
        <authorList>
            <person name="Veyisoglu A."/>
            <person name="Sahin N."/>
        </authorList>
    </citation>
    <scope>NUCLEOTIDE SEQUENCE [LARGE SCALE GENOMIC DNA]</scope>
    <source>
        <strain evidence="1 2">KCTC 29202</strain>
    </source>
</reference>
<evidence type="ECO:0000313" key="2">
    <source>
        <dbReference type="Proteomes" id="UP000270343"/>
    </source>
</evidence>